<dbReference type="InterPro" id="IPR023214">
    <property type="entry name" value="HAD_sf"/>
</dbReference>
<dbReference type="EC" id="3.1.3.2" evidence="1"/>
<accession>A0A2G9I9J9</accession>
<dbReference type="Gene3D" id="3.40.50.1000">
    <property type="entry name" value="HAD superfamily/HAD-like"/>
    <property type="match status" value="1"/>
</dbReference>
<evidence type="ECO:0000313" key="2">
    <source>
        <dbReference type="Proteomes" id="UP000231279"/>
    </source>
</evidence>
<gene>
    <name evidence="1" type="ORF">CDL12_00814</name>
</gene>
<dbReference type="GO" id="GO:0003993">
    <property type="term" value="F:acid phosphatase activity"/>
    <property type="evidence" value="ECO:0007669"/>
    <property type="project" value="UniProtKB-EC"/>
</dbReference>
<dbReference type="STRING" id="429701.A0A2G9I9J9"/>
<dbReference type="PANTHER" id="PTHR31284:SF19">
    <property type="entry name" value="VEGETATIVE STORAGE PROTEIN 1-RELATED"/>
    <property type="match status" value="1"/>
</dbReference>
<dbReference type="EMBL" id="NKXS01000095">
    <property type="protein sequence ID" value="PIN26433.1"/>
    <property type="molecule type" value="Genomic_DNA"/>
</dbReference>
<dbReference type="Pfam" id="PF03767">
    <property type="entry name" value="Acid_phosphat_B"/>
    <property type="match status" value="1"/>
</dbReference>
<protein>
    <submittedName>
        <fullName evidence="1">Acid phosphatase</fullName>
        <ecNumber evidence="1">3.1.3.2</ecNumber>
    </submittedName>
</protein>
<dbReference type="Proteomes" id="UP000231279">
    <property type="component" value="Unassembled WGS sequence"/>
</dbReference>
<dbReference type="PANTHER" id="PTHR31284">
    <property type="entry name" value="ACID PHOSPHATASE-LIKE PROTEIN"/>
    <property type="match status" value="1"/>
</dbReference>
<proteinExistence type="predicted"/>
<keyword evidence="1" id="KW-0378">Hydrolase</keyword>
<dbReference type="OrthoDB" id="59415at2759"/>
<sequence length="80" mass="9093">MNARVSNLKNVGYTTWEKLIFNLRRGKSLKAEAAGHTIIGNISDQWGDLIGDSIGNRTFKVPNPMYFVPWLLIIIYLKVN</sequence>
<comment type="caution">
    <text evidence="1">The sequence shown here is derived from an EMBL/GenBank/DDBJ whole genome shotgun (WGS) entry which is preliminary data.</text>
</comment>
<name>A0A2G9I9J9_9LAMI</name>
<reference evidence="2" key="1">
    <citation type="journal article" date="2018" name="Gigascience">
        <title>Genome assembly of the Pink Ipe (Handroanthus impetiginosus, Bignoniaceae), a highly valued, ecologically keystone Neotropical timber forest tree.</title>
        <authorList>
            <person name="Silva-Junior O.B."/>
            <person name="Grattapaglia D."/>
            <person name="Novaes E."/>
            <person name="Collevatti R.G."/>
        </authorList>
    </citation>
    <scope>NUCLEOTIDE SEQUENCE [LARGE SCALE GENOMIC DNA]</scope>
    <source>
        <strain evidence="2">cv. UFG-1</strain>
    </source>
</reference>
<organism evidence="1 2">
    <name type="scientific">Handroanthus impetiginosus</name>
    <dbReference type="NCBI Taxonomy" id="429701"/>
    <lineage>
        <taxon>Eukaryota</taxon>
        <taxon>Viridiplantae</taxon>
        <taxon>Streptophyta</taxon>
        <taxon>Embryophyta</taxon>
        <taxon>Tracheophyta</taxon>
        <taxon>Spermatophyta</taxon>
        <taxon>Magnoliopsida</taxon>
        <taxon>eudicotyledons</taxon>
        <taxon>Gunneridae</taxon>
        <taxon>Pentapetalae</taxon>
        <taxon>asterids</taxon>
        <taxon>lamiids</taxon>
        <taxon>Lamiales</taxon>
        <taxon>Bignoniaceae</taxon>
        <taxon>Crescentiina</taxon>
        <taxon>Tabebuia alliance</taxon>
        <taxon>Handroanthus</taxon>
    </lineage>
</organism>
<dbReference type="InterPro" id="IPR005519">
    <property type="entry name" value="Acid_phosphat_B-like"/>
</dbReference>
<keyword evidence="2" id="KW-1185">Reference proteome</keyword>
<dbReference type="AlphaFoldDB" id="A0A2G9I9J9"/>
<evidence type="ECO:0000313" key="1">
    <source>
        <dbReference type="EMBL" id="PIN26433.1"/>
    </source>
</evidence>